<evidence type="ECO:0000313" key="4">
    <source>
        <dbReference type="EMBL" id="CQH64730.1"/>
    </source>
</evidence>
<dbReference type="PANTHER" id="PTHR34236:SF1">
    <property type="entry name" value="DIMETHYL SULFOXIDE REDUCTASE TRANSCRIPTIONAL ACTIVATOR"/>
    <property type="match status" value="1"/>
</dbReference>
<geneLocation type="plasmid" evidence="5">
    <name>pSTJ002</name>
</geneLocation>
<dbReference type="KEGG" id="hhb:Hhub_5165"/>
<dbReference type="Pfam" id="PF04967">
    <property type="entry name" value="HTH_10"/>
    <property type="match status" value="1"/>
</dbReference>
<dbReference type="GeneID" id="26660781"/>
<dbReference type="InterPro" id="IPR036388">
    <property type="entry name" value="WH-like_DNA-bd_sf"/>
</dbReference>
<reference evidence="5" key="1">
    <citation type="journal article" date="2016" name="Environ. Microbiol.">
        <title>The complete genome of a viable archaeum isolated from 123-million-year-old rock salt.</title>
        <authorList>
            <person name="Jaakkola S.T."/>
            <person name="Pfeiffer F."/>
            <person name="Ravantti J.J."/>
            <person name="Guo Q."/>
            <person name="Liu Y."/>
            <person name="Chen X."/>
            <person name="Ma H."/>
            <person name="Yang C."/>
            <person name="Oksanen H.M."/>
            <person name="Bamford D.H."/>
        </authorList>
    </citation>
    <scope>NUCLEOTIDE SEQUENCE</scope>
    <source>
        <strain evidence="5">JI20-1</strain>
        <plasmid evidence="5">Plasmid pSTJ002</plasmid>
    </source>
</reference>
<dbReference type="Proteomes" id="UP000066737">
    <property type="component" value="Plasmid pSTJ002"/>
</dbReference>
<evidence type="ECO:0000313" key="5">
    <source>
        <dbReference type="Proteomes" id="UP000066737"/>
    </source>
</evidence>
<evidence type="ECO:0000256" key="1">
    <source>
        <dbReference type="ARBA" id="ARBA00023015"/>
    </source>
</evidence>
<dbReference type="PANTHER" id="PTHR34236">
    <property type="entry name" value="DIMETHYL SULFOXIDE REDUCTASE TRANSCRIPTIONAL ACTIVATOR"/>
    <property type="match status" value="1"/>
</dbReference>
<keyword evidence="2" id="KW-0804">Transcription</keyword>
<sequence>MTITAEIHLRSPLLPLVSVAELEQTDGVQCPHVIGLEQGLQQLVVEINAAEPLSEETLLELDDVIEATNLGTARGKEVYKLSVVLRELIAEAFKNTPDAGLVDAIQITPEGWYEQKVFKDYPAFNTFRTSCEEHGISVEIGSITQDSSTSEESAPYGLTERQYEALSLAMSRGYYEQPRQTSARELADELGISQPSLSDLLGRAERQLITATLGPSPRLEMLSQ</sequence>
<keyword evidence="1" id="KW-0805">Transcription regulation</keyword>
<protein>
    <submittedName>
        <fullName evidence="4">HTH-10 family transcription regulator</fullName>
    </submittedName>
</protein>
<dbReference type="Gene3D" id="1.10.10.10">
    <property type="entry name" value="Winged helix-like DNA-binding domain superfamily/Winged helix DNA-binding domain"/>
    <property type="match status" value="1"/>
</dbReference>
<feature type="domain" description="HTH bat-type" evidence="3">
    <location>
        <begin position="158"/>
        <end position="210"/>
    </location>
</feature>
<gene>
    <name evidence="4" type="ORF">HHUB_5165</name>
</gene>
<accession>A0A0U5H836</accession>
<evidence type="ECO:0000259" key="3">
    <source>
        <dbReference type="Pfam" id="PF04967"/>
    </source>
</evidence>
<dbReference type="AlphaFoldDB" id="A0A0U5H836"/>
<keyword evidence="5" id="KW-1185">Reference proteome</keyword>
<organism evidence="4 5">
    <name type="scientific">Halobacterium hubeiense</name>
    <dbReference type="NCBI Taxonomy" id="1407499"/>
    <lineage>
        <taxon>Archaea</taxon>
        <taxon>Methanobacteriati</taxon>
        <taxon>Methanobacteriota</taxon>
        <taxon>Stenosarchaea group</taxon>
        <taxon>Halobacteria</taxon>
        <taxon>Halobacteriales</taxon>
        <taxon>Halobacteriaceae</taxon>
        <taxon>Halobacterium</taxon>
    </lineage>
</organism>
<dbReference type="EMBL" id="LN831304">
    <property type="protein sequence ID" value="CQH64730.1"/>
    <property type="molecule type" value="Genomic_DNA"/>
</dbReference>
<dbReference type="RefSeq" id="WP_059059054.1">
    <property type="nucleotide sequence ID" value="NZ_LN831304.1"/>
</dbReference>
<name>A0A0U5H836_9EURY</name>
<dbReference type="OrthoDB" id="27447at2157"/>
<proteinExistence type="predicted"/>
<evidence type="ECO:0000256" key="2">
    <source>
        <dbReference type="ARBA" id="ARBA00023163"/>
    </source>
</evidence>
<dbReference type="InterPro" id="IPR007050">
    <property type="entry name" value="HTH_bacterioopsin"/>
</dbReference>